<dbReference type="InterPro" id="IPR001261">
    <property type="entry name" value="ArgE/DapE_CS"/>
</dbReference>
<dbReference type="Proteomes" id="UP000710440">
    <property type="component" value="Unassembled WGS sequence"/>
</dbReference>
<evidence type="ECO:0000256" key="1">
    <source>
        <dbReference type="ARBA" id="ARBA00005466"/>
    </source>
</evidence>
<dbReference type="SUPFAM" id="SSF56176">
    <property type="entry name" value="FAD-binding/transporter-associated domain-like"/>
    <property type="match status" value="1"/>
</dbReference>
<dbReference type="InterPro" id="IPR002933">
    <property type="entry name" value="Peptidase_M20"/>
</dbReference>
<dbReference type="PROSITE" id="PS51387">
    <property type="entry name" value="FAD_PCMH"/>
    <property type="match status" value="1"/>
</dbReference>
<evidence type="ECO:0000256" key="2">
    <source>
        <dbReference type="ARBA" id="ARBA00006247"/>
    </source>
</evidence>
<dbReference type="PROSITE" id="PS00758">
    <property type="entry name" value="ARGE_DAPE_CPG2_1"/>
    <property type="match status" value="1"/>
</dbReference>
<comment type="caution">
    <text evidence="8">The sequence shown here is derived from an EMBL/GenBank/DDBJ whole genome shotgun (WGS) entry which is preliminary data.</text>
</comment>
<keyword evidence="3" id="KW-0645">Protease</keyword>
<dbReference type="SUPFAM" id="SSF53187">
    <property type="entry name" value="Zn-dependent exopeptidases"/>
    <property type="match status" value="1"/>
</dbReference>
<reference evidence="8 9" key="1">
    <citation type="submission" date="2021-02" db="EMBL/GenBank/DDBJ databases">
        <title>Pan-genome distribution and transcriptional activeness of fungal secondary metabolism genes in Aspergillus section Fumigati.</title>
        <authorList>
            <person name="Takahashi H."/>
            <person name="Umemura M."/>
            <person name="Ninomiya A."/>
            <person name="Kusuya Y."/>
            <person name="Urayama S."/>
            <person name="Shimizu M."/>
            <person name="Watanabe A."/>
            <person name="Kamei K."/>
            <person name="Yaguchi T."/>
            <person name="Hagiwara D."/>
        </authorList>
    </citation>
    <scope>NUCLEOTIDE SEQUENCE [LARGE SCALE GENOMIC DNA]</scope>
    <source>
        <strain evidence="8 9">IFM 47045</strain>
    </source>
</reference>
<dbReference type="InterPro" id="IPR006094">
    <property type="entry name" value="Oxid_FAD_bind_N"/>
</dbReference>
<dbReference type="InterPro" id="IPR047177">
    <property type="entry name" value="Pept_M20A"/>
</dbReference>
<dbReference type="GO" id="GO:0016491">
    <property type="term" value="F:oxidoreductase activity"/>
    <property type="evidence" value="ECO:0007669"/>
    <property type="project" value="InterPro"/>
</dbReference>
<dbReference type="Pfam" id="PF01546">
    <property type="entry name" value="Peptidase_M20"/>
    <property type="match status" value="1"/>
</dbReference>
<evidence type="ECO:0000259" key="7">
    <source>
        <dbReference type="PROSITE" id="PS51387"/>
    </source>
</evidence>
<dbReference type="GO" id="GO:0046872">
    <property type="term" value="F:metal ion binding"/>
    <property type="evidence" value="ECO:0007669"/>
    <property type="project" value="UniProtKB-KW"/>
</dbReference>
<evidence type="ECO:0000256" key="4">
    <source>
        <dbReference type="ARBA" id="ARBA00022723"/>
    </source>
</evidence>
<dbReference type="GO" id="GO:0071949">
    <property type="term" value="F:FAD binding"/>
    <property type="evidence" value="ECO:0007669"/>
    <property type="project" value="InterPro"/>
</dbReference>
<dbReference type="RefSeq" id="XP_043129805.1">
    <property type="nucleotide sequence ID" value="XM_043273870.1"/>
</dbReference>
<sequence length="994" mass="109409">MVPSVQSPQDGLLPPHRFTQDQSIRLRQADRLSKAVQIPTLIKEHMQDPYSQEFGPFLDFHGLLRSFFPLMIGLVFTLNGTDQSLKPLLFAAHQDVVPIDEPTKWTYPPFSGHFDGEWLWGRGASDCKNLVIGLSSVVEDLLAQGWYPTRTVILALGFDEEIQGQLGAKSISSFLEQKYGRYSFELITDEGGMGIVTLANDEGDDDIVYALPGISEKGSMNIFLDLQVPGGHSSVPPPHTGIGIMSEVIYFLEREELFTALLPKTHPTREKLECQVRYSPNYVESWLADILQSTNYAFAAEKLAFSRGPEFRFMLQTSQAADIFNGGIKANNLPQNISALVNYRIAMHQTPDTIKSRAIQIIAPIARKHNLTLFGFREVPKSKRDNYLQLSTDKIELHPAPISPTHDAVWTRYINNHPLDAEWPSTEEWAALNASIQGTLIKTAPVASSCYPGNSFGSTENCTIVKKYWPYAAYHSAWPESVDYSIFTNNSCLPPGVAGYTEGRGCSIGALPQYIVNATTEEQVAKAMQWASKRDIRIVVKGTGHDLSGRSTGVYSLSIWTHNFRHIVHRPSWPVPASNRTANVVIIGSGNTWGSIYTAVHELNRTVVGGEDATVGPGGLIQNGGHGLLSSHYGLASDQVYQVTVITTDGRRLVANHVENEDLFWPVRGGGGGQFGVVTEFVLKTYPVPANVVTGGLSFYPNHGMKASEFASWDAFAVTARMIPDLMDLGLTGTVTALTKEGAIMLTGVNETIQGVAVTIGLIGYNMTTKQMNSTLHHVAARITNYHNSSALSLSYQPPSAQSYWTFAKPDPMASKASGASSSMSSRLLGRRELTELPKANLITYLQQVLTSQDPEKGAMLLLGLQGGRGPATRPPEMRGSVLPAWRSAYVHAMLYGASINDTADPAEAPATAAEWYESAIEPVWRRWAPETGSYMNEGNAFSTSWKKDFYGENYDRLLAIKRKYDPDESLFVWSGVGSDSWDYDLRSGLLCRR</sequence>
<keyword evidence="5" id="KW-0378">Hydrolase</keyword>
<keyword evidence="6" id="KW-0862">Zinc</keyword>
<dbReference type="InterPro" id="IPR016166">
    <property type="entry name" value="FAD-bd_PCMH"/>
</dbReference>
<evidence type="ECO:0000256" key="3">
    <source>
        <dbReference type="ARBA" id="ARBA00022670"/>
    </source>
</evidence>
<dbReference type="OrthoDB" id="9983560at2759"/>
<dbReference type="InterPro" id="IPR016169">
    <property type="entry name" value="FAD-bd_PCMH_sub2"/>
</dbReference>
<comment type="similarity">
    <text evidence="2">Belongs to the peptidase M20A family.</text>
</comment>
<dbReference type="GO" id="GO:0000328">
    <property type="term" value="C:fungal-type vacuole lumen"/>
    <property type="evidence" value="ECO:0007669"/>
    <property type="project" value="TreeGrafter"/>
</dbReference>
<dbReference type="Pfam" id="PF01565">
    <property type="entry name" value="FAD_binding_4"/>
    <property type="match status" value="1"/>
</dbReference>
<accession>A0A9P3C2K4</accession>
<organism evidence="8 9">
    <name type="scientific">Aspergillus viridinutans</name>
    <dbReference type="NCBI Taxonomy" id="75553"/>
    <lineage>
        <taxon>Eukaryota</taxon>
        <taxon>Fungi</taxon>
        <taxon>Dikarya</taxon>
        <taxon>Ascomycota</taxon>
        <taxon>Pezizomycotina</taxon>
        <taxon>Eurotiomycetes</taxon>
        <taxon>Eurotiomycetidae</taxon>
        <taxon>Eurotiales</taxon>
        <taxon>Aspergillaceae</taxon>
        <taxon>Aspergillus</taxon>
        <taxon>Aspergillus subgen. Fumigati</taxon>
    </lineage>
</organism>
<protein>
    <recommendedName>
        <fullName evidence="7">FAD-binding PCMH-type domain-containing protein</fullName>
    </recommendedName>
</protein>
<gene>
    <name evidence="8" type="ORF">Aspvir_002269</name>
</gene>
<dbReference type="GO" id="GO:0004180">
    <property type="term" value="F:carboxypeptidase activity"/>
    <property type="evidence" value="ECO:0007669"/>
    <property type="project" value="TreeGrafter"/>
</dbReference>
<keyword evidence="4" id="KW-0479">Metal-binding</keyword>
<dbReference type="Gene3D" id="3.30.465.10">
    <property type="match status" value="1"/>
</dbReference>
<evidence type="ECO:0000256" key="6">
    <source>
        <dbReference type="ARBA" id="ARBA00022833"/>
    </source>
</evidence>
<dbReference type="InterPro" id="IPR036264">
    <property type="entry name" value="Bact_exopeptidase_dim_dom"/>
</dbReference>
<dbReference type="InterPro" id="IPR012951">
    <property type="entry name" value="BBE"/>
</dbReference>
<evidence type="ECO:0000313" key="9">
    <source>
        <dbReference type="Proteomes" id="UP000710440"/>
    </source>
</evidence>
<dbReference type="SUPFAM" id="SSF55031">
    <property type="entry name" value="Bacterial exopeptidase dimerisation domain"/>
    <property type="match status" value="1"/>
</dbReference>
<comment type="similarity">
    <text evidence="1">Belongs to the oxygen-dependent FAD-linked oxidoreductase family.</text>
</comment>
<dbReference type="AlphaFoldDB" id="A0A9P3C2K4"/>
<dbReference type="Gene3D" id="3.40.462.20">
    <property type="match status" value="1"/>
</dbReference>
<dbReference type="Pfam" id="PF08031">
    <property type="entry name" value="BBE"/>
    <property type="match status" value="1"/>
</dbReference>
<dbReference type="Gene3D" id="3.40.630.10">
    <property type="entry name" value="Zn peptidases"/>
    <property type="match status" value="1"/>
</dbReference>
<keyword evidence="9" id="KW-1185">Reference proteome</keyword>
<dbReference type="PANTHER" id="PTHR45962">
    <property type="entry name" value="N-FATTY-ACYL-AMINO ACID SYNTHASE/HYDROLASE PM20D1"/>
    <property type="match status" value="1"/>
</dbReference>
<dbReference type="PANTHER" id="PTHR45962:SF1">
    <property type="entry name" value="N-FATTY-ACYL-AMINO ACID SYNTHASE_HYDROLASE PM20D1"/>
    <property type="match status" value="1"/>
</dbReference>
<feature type="domain" description="FAD-binding PCMH-type" evidence="7">
    <location>
        <begin position="508"/>
        <end position="688"/>
    </location>
</feature>
<dbReference type="GO" id="GO:0051603">
    <property type="term" value="P:proteolysis involved in protein catabolic process"/>
    <property type="evidence" value="ECO:0007669"/>
    <property type="project" value="TreeGrafter"/>
</dbReference>
<evidence type="ECO:0000313" key="8">
    <source>
        <dbReference type="EMBL" id="GIK06619.1"/>
    </source>
</evidence>
<dbReference type="InterPro" id="IPR036318">
    <property type="entry name" value="FAD-bd_PCMH-like_sf"/>
</dbReference>
<name>A0A9P3C2K4_ASPVI</name>
<dbReference type="GeneID" id="66930251"/>
<dbReference type="EMBL" id="BOPL01000011">
    <property type="protein sequence ID" value="GIK06619.1"/>
    <property type="molecule type" value="Genomic_DNA"/>
</dbReference>
<evidence type="ECO:0000256" key="5">
    <source>
        <dbReference type="ARBA" id="ARBA00022801"/>
    </source>
</evidence>
<proteinExistence type="inferred from homology"/>